<evidence type="ECO:0000259" key="10">
    <source>
        <dbReference type="Pfam" id="PF06381"/>
    </source>
</evidence>
<evidence type="ECO:0000256" key="5">
    <source>
        <dbReference type="ARBA" id="ARBA00034283"/>
    </source>
</evidence>
<comment type="catalytic activity">
    <reaction evidence="4">
        <text>3',3',3'-cAAG + H2O = A[3'-5']pG[3'-5']pAp[3'] + H(+)</text>
        <dbReference type="Rhea" id="RHEA:72867"/>
        <dbReference type="ChEBI" id="CHEBI:15377"/>
        <dbReference type="ChEBI" id="CHEBI:15378"/>
        <dbReference type="ChEBI" id="CHEBI:143810"/>
        <dbReference type="ChEBI" id="CHEBI:192533"/>
    </reaction>
    <physiologicalReaction direction="left-to-right" evidence="4">
        <dbReference type="Rhea" id="RHEA:72868"/>
    </physiologicalReaction>
</comment>
<evidence type="ECO:0000256" key="2">
    <source>
        <dbReference type="ARBA" id="ARBA00034233"/>
    </source>
</evidence>
<dbReference type="Proteomes" id="UP000244940">
    <property type="component" value="Unassembled WGS sequence"/>
</dbReference>
<name>A0A2U2C4D1_9RHOB</name>
<feature type="compositionally biased region" description="Low complexity" evidence="9">
    <location>
        <begin position="441"/>
        <end position="452"/>
    </location>
</feature>
<keyword evidence="13" id="KW-1185">Reference proteome</keyword>
<dbReference type="InterPro" id="IPR006445">
    <property type="entry name" value="Phage-assoc_HI1409"/>
</dbReference>
<dbReference type="InterPro" id="IPR056175">
    <property type="entry name" value="Acb1-like_C"/>
</dbReference>
<dbReference type="EMBL" id="QEYD01000017">
    <property type="protein sequence ID" value="PWE26738.1"/>
    <property type="molecule type" value="Genomic_DNA"/>
</dbReference>
<keyword evidence="1" id="KW-0378">Hydrolase</keyword>
<comment type="similarity">
    <text evidence="6">Belongs to the anti-CBASS protein Acb1 family.</text>
</comment>
<evidence type="ECO:0000256" key="3">
    <source>
        <dbReference type="ARBA" id="ARBA00034240"/>
    </source>
</evidence>
<feature type="region of interest" description="Disordered" evidence="9">
    <location>
        <begin position="433"/>
        <end position="455"/>
    </location>
</feature>
<dbReference type="Pfam" id="PF23474">
    <property type="entry name" value="Acb1"/>
    <property type="match status" value="1"/>
</dbReference>
<evidence type="ECO:0000256" key="1">
    <source>
        <dbReference type="ARBA" id="ARBA00022801"/>
    </source>
</evidence>
<feature type="domain" description="Anti-CBASS protein Acb1-like C-terminal" evidence="11">
    <location>
        <begin position="461"/>
        <end position="603"/>
    </location>
</feature>
<evidence type="ECO:0000313" key="13">
    <source>
        <dbReference type="Proteomes" id="UP000244940"/>
    </source>
</evidence>
<comment type="catalytic activity">
    <reaction evidence="8">
        <text>3',3'-cUAMP + H2O = U[3'-5']pAp[3'] + H(+)</text>
        <dbReference type="Rhea" id="RHEA:72835"/>
        <dbReference type="ChEBI" id="CHEBI:15377"/>
        <dbReference type="ChEBI" id="CHEBI:15378"/>
        <dbReference type="ChEBI" id="CHEBI:143809"/>
        <dbReference type="ChEBI" id="CHEBI:192498"/>
    </reaction>
    <physiologicalReaction direction="left-to-right" evidence="8">
        <dbReference type="Rhea" id="RHEA:72836"/>
    </physiologicalReaction>
</comment>
<sequence>MLHDGYRNLVANLGTDRDKAYHGSYVLNLLDAHSLLTIYRSAWLPQAIVDIPALDAVRNWRSWQAKPDQITQLEAEERRLGLREKTRDALKAARLYGGAGILMLDGSSDPTKPLNPERIRKGGLKGLVVVTPMQISPGEIERDPESPFYGRPAYYSLSTGTKAAEQIHPSRLAVFDGVPVPDAATVSTGWGDSVLLAAMDAINHADGFVANVAALAHEAKIDVIHIPRLMEMLASGQEAAITERLMLGMRNKGTNGALVLDGGGTIPGSSEVRGKEEYEQKSASFSGLDALWDRFMMVVSGATKLPIPVSRIFGRSAAGMNATGDGDERVYFDGVKAMQELEVGPAMAALDECLIRSALGARPAEIFYAWRPLRQETEETKAKVFKMVADAARVLAGPNGMILPEEAISEAVANRLIEDGSLPGLEAAMEKYNWLPDDSDGSPGQSPDGSDSAVVTDSAPRTLYVSRKVLNAGEIIRWAKSQGFGKTLNASDLHVTVAFSRTPVDWMECGESWQGRVEVEAGGPRQMERFGEARVLLFASNDLHWRHERFKEAGASWDHPQYQPHITISYDPEAPSIDDIEPYQGPIILGPEIFAEVQEDWAARIEETE</sequence>
<dbReference type="SUPFAM" id="SSF55144">
    <property type="entry name" value="LigT-like"/>
    <property type="match status" value="1"/>
</dbReference>
<evidence type="ECO:0000259" key="11">
    <source>
        <dbReference type="Pfam" id="PF23474"/>
    </source>
</evidence>
<dbReference type="AlphaFoldDB" id="A0A2U2C4D1"/>
<dbReference type="OrthoDB" id="7491028at2"/>
<gene>
    <name evidence="12" type="ORF">C4N9_20860</name>
</gene>
<comment type="catalytic activity">
    <reaction evidence="3">
        <text>3',3',3'-c-tri-AMP + H2O = A[3'-5']pA[3'-5']pAp[3'] + H(+)</text>
        <dbReference type="Rhea" id="RHEA:72859"/>
        <dbReference type="ChEBI" id="CHEBI:15377"/>
        <dbReference type="ChEBI" id="CHEBI:15378"/>
        <dbReference type="ChEBI" id="CHEBI:192523"/>
        <dbReference type="ChEBI" id="CHEBI:192530"/>
    </reaction>
    <physiologicalReaction direction="left-to-right" evidence="3">
        <dbReference type="Rhea" id="RHEA:72860"/>
    </physiologicalReaction>
</comment>
<dbReference type="Pfam" id="PF06381">
    <property type="entry name" value="Phage_portal_3"/>
    <property type="match status" value="1"/>
</dbReference>
<evidence type="ECO:0000256" key="4">
    <source>
        <dbReference type="ARBA" id="ARBA00034244"/>
    </source>
</evidence>
<comment type="caution">
    <text evidence="12">The sequence shown here is derived from an EMBL/GenBank/DDBJ whole genome shotgun (WGS) entry which is preliminary data.</text>
</comment>
<dbReference type="InterPro" id="IPR024459">
    <property type="entry name" value="Acb1-like_N"/>
</dbReference>
<dbReference type="GO" id="GO:0016787">
    <property type="term" value="F:hydrolase activity"/>
    <property type="evidence" value="ECO:0007669"/>
    <property type="project" value="UniProtKB-KW"/>
</dbReference>
<proteinExistence type="inferred from homology"/>
<evidence type="ECO:0000256" key="8">
    <source>
        <dbReference type="ARBA" id="ARBA00048123"/>
    </source>
</evidence>
<evidence type="ECO:0000313" key="12">
    <source>
        <dbReference type="EMBL" id="PWE26738.1"/>
    </source>
</evidence>
<dbReference type="InterPro" id="IPR009097">
    <property type="entry name" value="Cyclic_Pdiesterase"/>
</dbReference>
<organism evidence="12 13">
    <name type="scientific">Pararhodobacter marinus</name>
    <dbReference type="NCBI Taxonomy" id="2184063"/>
    <lineage>
        <taxon>Bacteria</taxon>
        <taxon>Pseudomonadati</taxon>
        <taxon>Pseudomonadota</taxon>
        <taxon>Alphaproteobacteria</taxon>
        <taxon>Rhodobacterales</taxon>
        <taxon>Paracoccaceae</taxon>
        <taxon>Pararhodobacter</taxon>
    </lineage>
</organism>
<evidence type="ECO:0000256" key="6">
    <source>
        <dbReference type="ARBA" id="ARBA00034316"/>
    </source>
</evidence>
<evidence type="ECO:0000256" key="9">
    <source>
        <dbReference type="SAM" id="MobiDB-lite"/>
    </source>
</evidence>
<comment type="catalytic activity">
    <reaction evidence="5">
        <text>3',3'-cGAMP + H2O = G[3'-5']pAp[3'] + H(+)</text>
        <dbReference type="Rhea" id="RHEA:72831"/>
        <dbReference type="ChEBI" id="CHEBI:15377"/>
        <dbReference type="ChEBI" id="CHEBI:15378"/>
        <dbReference type="ChEBI" id="CHEBI:71501"/>
        <dbReference type="ChEBI" id="CHEBI:192497"/>
    </reaction>
    <physiologicalReaction direction="left-to-right" evidence="5">
        <dbReference type="Rhea" id="RHEA:72832"/>
    </physiologicalReaction>
</comment>
<feature type="domain" description="Anti-CBASS protein Acb1-like N-terminal" evidence="10">
    <location>
        <begin position="34"/>
        <end position="393"/>
    </location>
</feature>
<comment type="catalytic activity">
    <reaction evidence="2">
        <text>3',3',3'-cAAG + H2O = G[3'-5']pA[3'-5']pAp[3'] + H(+)</text>
        <dbReference type="Rhea" id="RHEA:72863"/>
        <dbReference type="ChEBI" id="CHEBI:15377"/>
        <dbReference type="ChEBI" id="CHEBI:15378"/>
        <dbReference type="ChEBI" id="CHEBI:143810"/>
        <dbReference type="ChEBI" id="CHEBI:192532"/>
    </reaction>
    <physiologicalReaction direction="left-to-right" evidence="2">
        <dbReference type="Rhea" id="RHEA:72864"/>
    </physiologicalReaction>
</comment>
<dbReference type="NCBIfam" id="TIGR01555">
    <property type="entry name" value="phge_rel_HI1409"/>
    <property type="match status" value="1"/>
</dbReference>
<evidence type="ECO:0000256" key="7">
    <source>
        <dbReference type="ARBA" id="ARBA00034343"/>
    </source>
</evidence>
<reference evidence="12 13" key="1">
    <citation type="submission" date="2018-05" db="EMBL/GenBank/DDBJ databases">
        <title>Pararhodobacter marina sp. nov., isolated from deep-sea water of the Indian Ocean.</title>
        <authorList>
            <person name="Lai Q.Sr."/>
            <person name="Liu X."/>
            <person name="Shao Z."/>
        </authorList>
    </citation>
    <scope>NUCLEOTIDE SEQUENCE [LARGE SCALE GENOMIC DNA]</scope>
    <source>
        <strain evidence="12 13">CIC4N-9</strain>
    </source>
</reference>
<protein>
    <recommendedName>
        <fullName evidence="7">Anti-CBASS protein Acb1</fullName>
    </recommendedName>
</protein>
<accession>A0A2U2C4D1</accession>